<evidence type="ECO:0000256" key="8">
    <source>
        <dbReference type="PROSITE-ProRule" id="PRU00261"/>
    </source>
</evidence>
<keyword evidence="2 8" id="KW-0147">Chitin-binding</keyword>
<dbReference type="PANTHER" id="PTHR46471:SF2">
    <property type="entry name" value="CHITIN DEACETYLASE-RELATED"/>
    <property type="match status" value="1"/>
</dbReference>
<dbReference type="GO" id="GO:0016787">
    <property type="term" value="F:hydrolase activity"/>
    <property type="evidence" value="ECO:0007669"/>
    <property type="project" value="UniProtKB-KW"/>
</dbReference>
<evidence type="ECO:0000256" key="2">
    <source>
        <dbReference type="ARBA" id="ARBA00022669"/>
    </source>
</evidence>
<feature type="disulfide bond" evidence="8">
    <location>
        <begin position="64"/>
        <end position="78"/>
    </location>
</feature>
<dbReference type="AlphaFoldDB" id="A0A6A6YRC1"/>
<evidence type="ECO:0000256" key="5">
    <source>
        <dbReference type="ARBA" id="ARBA00022801"/>
    </source>
</evidence>
<evidence type="ECO:0000313" key="11">
    <source>
        <dbReference type="EMBL" id="KAF2811476.1"/>
    </source>
</evidence>
<accession>A0A6A6YRC1</accession>
<keyword evidence="7" id="KW-0170">Cobalt</keyword>
<evidence type="ECO:0000313" key="13">
    <source>
        <dbReference type="RefSeq" id="XP_033578440.1"/>
    </source>
</evidence>
<keyword evidence="5" id="KW-0378">Hydrolase</keyword>
<feature type="chain" id="PRO_5044629269" description="Chitin-binding type-1 domain-containing protein" evidence="9">
    <location>
        <begin position="18"/>
        <end position="141"/>
    </location>
</feature>
<comment type="cofactor">
    <cofactor evidence="1">
        <name>Co(2+)</name>
        <dbReference type="ChEBI" id="CHEBI:48828"/>
    </cofactor>
</comment>
<feature type="signal peptide" evidence="9">
    <location>
        <begin position="1"/>
        <end position="17"/>
    </location>
</feature>
<keyword evidence="8" id="KW-1015">Disulfide bond</keyword>
<dbReference type="GO" id="GO:0008061">
    <property type="term" value="F:chitin binding"/>
    <property type="evidence" value="ECO:0007669"/>
    <property type="project" value="UniProtKB-UniRule"/>
</dbReference>
<keyword evidence="6" id="KW-0119">Carbohydrate metabolism</keyword>
<evidence type="ECO:0000256" key="6">
    <source>
        <dbReference type="ARBA" id="ARBA00023277"/>
    </source>
</evidence>
<reference evidence="13" key="3">
    <citation type="submission" date="2025-04" db="UniProtKB">
        <authorList>
            <consortium name="RefSeq"/>
        </authorList>
    </citation>
    <scope>IDENTIFICATION</scope>
    <source>
        <strain evidence="13">CBS 304.34</strain>
    </source>
</reference>
<dbReference type="GO" id="GO:0046872">
    <property type="term" value="F:metal ion binding"/>
    <property type="evidence" value="ECO:0007669"/>
    <property type="project" value="UniProtKB-KW"/>
</dbReference>
<keyword evidence="4 9" id="KW-0732">Signal</keyword>
<dbReference type="RefSeq" id="XP_033578440.1">
    <property type="nucleotide sequence ID" value="XM_033715392.1"/>
</dbReference>
<evidence type="ECO:0000313" key="12">
    <source>
        <dbReference type="Proteomes" id="UP000504636"/>
    </source>
</evidence>
<name>A0A6A6YRC1_9PEZI</name>
<proteinExistence type="predicted"/>
<gene>
    <name evidence="11 13" type="ORF">BDZ99DRAFT_384695</name>
</gene>
<dbReference type="GeneID" id="54456285"/>
<evidence type="ECO:0000256" key="7">
    <source>
        <dbReference type="ARBA" id="ARBA00023285"/>
    </source>
</evidence>
<dbReference type="InterPro" id="IPR036861">
    <property type="entry name" value="Endochitinase-like_sf"/>
</dbReference>
<protein>
    <recommendedName>
        <fullName evidence="10">Chitin-binding type-1 domain-containing protein</fullName>
    </recommendedName>
</protein>
<feature type="domain" description="Chitin-binding type-1" evidence="10">
    <location>
        <begin position="45"/>
        <end position="91"/>
    </location>
</feature>
<reference evidence="11 13" key="1">
    <citation type="journal article" date="2020" name="Stud. Mycol.">
        <title>101 Dothideomycetes genomes: a test case for predicting lifestyles and emergence of pathogens.</title>
        <authorList>
            <person name="Haridas S."/>
            <person name="Albert R."/>
            <person name="Binder M."/>
            <person name="Bloem J."/>
            <person name="Labutti K."/>
            <person name="Salamov A."/>
            <person name="Andreopoulos B."/>
            <person name="Baker S."/>
            <person name="Barry K."/>
            <person name="Bills G."/>
            <person name="Bluhm B."/>
            <person name="Cannon C."/>
            <person name="Castanera R."/>
            <person name="Culley D."/>
            <person name="Daum C."/>
            <person name="Ezra D."/>
            <person name="Gonzalez J."/>
            <person name="Henrissat B."/>
            <person name="Kuo A."/>
            <person name="Liang C."/>
            <person name="Lipzen A."/>
            <person name="Lutzoni F."/>
            <person name="Magnuson J."/>
            <person name="Mondo S."/>
            <person name="Nolan M."/>
            <person name="Ohm R."/>
            <person name="Pangilinan J."/>
            <person name="Park H.-J."/>
            <person name="Ramirez L."/>
            <person name="Alfaro M."/>
            <person name="Sun H."/>
            <person name="Tritt A."/>
            <person name="Yoshinaga Y."/>
            <person name="Zwiers L.-H."/>
            <person name="Turgeon B."/>
            <person name="Goodwin S."/>
            <person name="Spatafora J."/>
            <person name="Crous P."/>
            <person name="Grigoriev I."/>
        </authorList>
    </citation>
    <scope>NUCLEOTIDE SEQUENCE</scope>
    <source>
        <strain evidence="11 13">CBS 304.34</strain>
    </source>
</reference>
<keyword evidence="3" id="KW-0479">Metal-binding</keyword>
<evidence type="ECO:0000256" key="3">
    <source>
        <dbReference type="ARBA" id="ARBA00022723"/>
    </source>
</evidence>
<sequence length="141" mass="14917">MLLCWLLLFTGAIAATGSNLSGESRSPSRLDLRRISKSGPKISRDGRCGRINDRVCTGSVFGCCCSELGYCGSSGAYCKAKCQSSYGECFKEPSSKLSPNGKCGGLSAYTCKGARWGSCCSEHGYCGSSKAYYGNGCRSQF</sequence>
<dbReference type="Gene3D" id="3.30.60.10">
    <property type="entry name" value="Endochitinase-like"/>
    <property type="match status" value="2"/>
</dbReference>
<evidence type="ECO:0000256" key="4">
    <source>
        <dbReference type="ARBA" id="ARBA00022729"/>
    </source>
</evidence>
<dbReference type="SUPFAM" id="SSF57016">
    <property type="entry name" value="Plant lectins/antimicrobial peptides"/>
    <property type="match status" value="2"/>
</dbReference>
<comment type="caution">
    <text evidence="8">Lacks conserved residue(s) required for the propagation of feature annotation.</text>
</comment>
<evidence type="ECO:0000256" key="1">
    <source>
        <dbReference type="ARBA" id="ARBA00001941"/>
    </source>
</evidence>
<dbReference type="SMART" id="SM00270">
    <property type="entry name" value="ChtBD1"/>
    <property type="match status" value="2"/>
</dbReference>
<dbReference type="PANTHER" id="PTHR46471">
    <property type="entry name" value="CHITIN DEACETYLASE"/>
    <property type="match status" value="1"/>
</dbReference>
<dbReference type="InterPro" id="IPR001002">
    <property type="entry name" value="Chitin-bd_1"/>
</dbReference>
<dbReference type="Proteomes" id="UP000504636">
    <property type="component" value="Unplaced"/>
</dbReference>
<evidence type="ECO:0000259" key="10">
    <source>
        <dbReference type="PROSITE" id="PS50941"/>
    </source>
</evidence>
<evidence type="ECO:0000256" key="9">
    <source>
        <dbReference type="SAM" id="SignalP"/>
    </source>
</evidence>
<dbReference type="OrthoDB" id="1193027at2759"/>
<organism evidence="11">
    <name type="scientific">Mytilinidion resinicola</name>
    <dbReference type="NCBI Taxonomy" id="574789"/>
    <lineage>
        <taxon>Eukaryota</taxon>
        <taxon>Fungi</taxon>
        <taxon>Dikarya</taxon>
        <taxon>Ascomycota</taxon>
        <taxon>Pezizomycotina</taxon>
        <taxon>Dothideomycetes</taxon>
        <taxon>Pleosporomycetidae</taxon>
        <taxon>Mytilinidiales</taxon>
        <taxon>Mytilinidiaceae</taxon>
        <taxon>Mytilinidion</taxon>
    </lineage>
</organism>
<keyword evidence="12" id="KW-1185">Reference proteome</keyword>
<dbReference type="EMBL" id="MU003698">
    <property type="protein sequence ID" value="KAF2811476.1"/>
    <property type="molecule type" value="Genomic_DNA"/>
</dbReference>
<feature type="domain" description="Chitin-binding type-1" evidence="10">
    <location>
        <begin position="100"/>
        <end position="141"/>
    </location>
</feature>
<reference evidence="13" key="2">
    <citation type="submission" date="2020-04" db="EMBL/GenBank/DDBJ databases">
        <authorList>
            <consortium name="NCBI Genome Project"/>
        </authorList>
    </citation>
    <scope>NUCLEOTIDE SEQUENCE</scope>
    <source>
        <strain evidence="13">CBS 304.34</strain>
    </source>
</reference>
<dbReference type="PROSITE" id="PS50941">
    <property type="entry name" value="CHIT_BIND_I_2"/>
    <property type="match status" value="2"/>
</dbReference>